<dbReference type="AlphaFoldDB" id="A0A1S1NVV5"/>
<dbReference type="RefSeq" id="WP_070977628.1">
    <property type="nucleotide sequence ID" value="NZ_CP043420.1"/>
</dbReference>
<dbReference type="Pfam" id="PF05099">
    <property type="entry name" value="TerB"/>
    <property type="match status" value="1"/>
</dbReference>
<dbReference type="Proteomes" id="UP000322553">
    <property type="component" value="Chromosome"/>
</dbReference>
<organism evidence="1 2">
    <name type="scientific">Kushneria phosphatilytica</name>
    <dbReference type="NCBI Taxonomy" id="657387"/>
    <lineage>
        <taxon>Bacteria</taxon>
        <taxon>Pseudomonadati</taxon>
        <taxon>Pseudomonadota</taxon>
        <taxon>Gammaproteobacteria</taxon>
        <taxon>Oceanospirillales</taxon>
        <taxon>Halomonadaceae</taxon>
        <taxon>Kushneria</taxon>
    </lineage>
</organism>
<dbReference type="EMBL" id="CP043420">
    <property type="protein sequence ID" value="QEL11285.1"/>
    <property type="molecule type" value="Genomic_DNA"/>
</dbReference>
<name>A0A1S1NVV5_9GAMM</name>
<evidence type="ECO:0000313" key="1">
    <source>
        <dbReference type="EMBL" id="QEL11285.1"/>
    </source>
</evidence>
<sequence>MLDTIQNFFDRMVSQPEAANDAELTLELATAALLCEIVRADGKIDDSEQTALTQMLQRRFSLDDADVSELVQLAQQEVEESVDHYQFVRLINDRYDYQRKIALVQRMWQLAYADGELDPLEEARVRKLAELLHVEHNDFINAKLRAWEVLGLD</sequence>
<dbReference type="CDD" id="cd07313">
    <property type="entry name" value="terB_like_2"/>
    <property type="match status" value="1"/>
</dbReference>
<dbReference type="SUPFAM" id="SSF158682">
    <property type="entry name" value="TerB-like"/>
    <property type="match status" value="1"/>
</dbReference>
<reference evidence="1 2" key="1">
    <citation type="submission" date="2019-08" db="EMBL/GenBank/DDBJ databases">
        <title>Complete genome sequence of Kushneria sp. YCWA18, a halophilic phosphate-solubilizing bacterium isolated from Daqiao saltern in China.</title>
        <authorList>
            <person name="Du G.-X."/>
            <person name="Qu L.-Y."/>
        </authorList>
    </citation>
    <scope>NUCLEOTIDE SEQUENCE [LARGE SCALE GENOMIC DNA]</scope>
    <source>
        <strain evidence="1 2">YCWA18</strain>
    </source>
</reference>
<dbReference type="Gene3D" id="1.10.3680.10">
    <property type="entry name" value="TerB-like"/>
    <property type="match status" value="1"/>
</dbReference>
<dbReference type="InterPro" id="IPR007791">
    <property type="entry name" value="DjlA_N"/>
</dbReference>
<proteinExistence type="predicted"/>
<dbReference type="STRING" id="657387.BH688_05385"/>
<protein>
    <submittedName>
        <fullName evidence="1">TerB family tellurite resistance protein</fullName>
    </submittedName>
</protein>
<dbReference type="KEGG" id="kuy:FY550_09135"/>
<evidence type="ECO:0000313" key="2">
    <source>
        <dbReference type="Proteomes" id="UP000322553"/>
    </source>
</evidence>
<dbReference type="InterPro" id="IPR029024">
    <property type="entry name" value="TerB-like"/>
</dbReference>
<accession>A0A1S1NVV5</accession>
<keyword evidence="2" id="KW-1185">Reference proteome</keyword>
<gene>
    <name evidence="1" type="ORF">FY550_09135</name>
</gene>
<dbReference type="OrthoDB" id="5294347at2"/>